<accession>A0A0E3SNQ8</accession>
<evidence type="ECO:0000313" key="5">
    <source>
        <dbReference type="EMBL" id="AKB82938.1"/>
    </source>
</evidence>
<evidence type="ECO:0000259" key="4">
    <source>
        <dbReference type="Pfam" id="PF09394"/>
    </source>
</evidence>
<evidence type="ECO:0000256" key="3">
    <source>
        <dbReference type="SAM" id="MobiDB-lite"/>
    </source>
</evidence>
<dbReference type="PATRIC" id="fig|1434107.4.peg.2980"/>
<feature type="domain" description="Proteinase inhibitor I42 chagasin" evidence="4">
    <location>
        <begin position="194"/>
        <end position="285"/>
    </location>
</feature>
<keyword evidence="6" id="KW-1185">Reference proteome</keyword>
<organism evidence="5 6">
    <name type="scientific">Methanosarcina barkeri 3</name>
    <dbReference type="NCBI Taxonomy" id="1434107"/>
    <lineage>
        <taxon>Archaea</taxon>
        <taxon>Methanobacteriati</taxon>
        <taxon>Methanobacteriota</taxon>
        <taxon>Stenosarchaea group</taxon>
        <taxon>Methanomicrobia</taxon>
        <taxon>Methanosarcinales</taxon>
        <taxon>Methanosarcinaceae</taxon>
        <taxon>Methanosarcina</taxon>
    </lineage>
</organism>
<dbReference type="InterPro" id="IPR018990">
    <property type="entry name" value="Prot_inh_I42_chagasin"/>
</dbReference>
<dbReference type="Gene3D" id="2.60.40.2020">
    <property type="match status" value="1"/>
</dbReference>
<dbReference type="PANTHER" id="PTHR36530:SF1">
    <property type="entry name" value="AMOEBIASIN-1"/>
    <property type="match status" value="1"/>
</dbReference>
<gene>
    <name evidence="5" type="ORF">MSBR3_2360</name>
</gene>
<dbReference type="SUPFAM" id="SSF141066">
    <property type="entry name" value="ICP-like"/>
    <property type="match status" value="1"/>
</dbReference>
<dbReference type="EMBL" id="CP009517">
    <property type="protein sequence ID" value="AKB82938.1"/>
    <property type="molecule type" value="Genomic_DNA"/>
</dbReference>
<dbReference type="KEGG" id="mbak:MSBR3_2360"/>
<sequence length="288" mass="31515">MKIGATDKFWKYTKITTVLLTTFVIILSGCIGEEQNKTESGNTTNDSQGVTETNSSHGTTGGDYVYGTAKVESVQIVTLESFPVQIQVIAKGYLPDGCTEIDEIKNESKGNVFNINISTKRPRDAFCTQATKNFTETIPLEVRGLKAGNYTVNVNGVTESFELSVDNGPQEASNTSSFKQQIITEADNGTIISVENGSTFYLKLKENPTTGYSWELNLSQGLNNISGEYYPPEQPEGIKEPLVGAGGIHLWEVKAVSKGSQQVTGIYKRPWEKLTGEEEKFTLNVKVV</sequence>
<keyword evidence="1" id="KW-0646">Protease inhibitor</keyword>
<dbReference type="PROSITE" id="PS51257">
    <property type="entry name" value="PROKAR_LIPOPROTEIN"/>
    <property type="match status" value="1"/>
</dbReference>
<evidence type="ECO:0000256" key="2">
    <source>
        <dbReference type="ARBA" id="ARBA00022704"/>
    </source>
</evidence>
<keyword evidence="2" id="KW-0789">Thiol protease inhibitor</keyword>
<dbReference type="STRING" id="1434107.MSBR3_2360"/>
<name>A0A0E3SNQ8_METBA</name>
<reference evidence="5" key="1">
    <citation type="submission" date="2014-07" db="EMBL/GenBank/DDBJ databases">
        <title>Methanogenic archaea and the global carbon cycle.</title>
        <authorList>
            <person name="Henriksen J.R."/>
            <person name="Luke J."/>
            <person name="Reinhart S."/>
            <person name="Benedict M.N."/>
            <person name="Youngblut N.D."/>
            <person name="Metcalf M.E."/>
            <person name="Whitaker R.J."/>
            <person name="Metcalf W.W."/>
        </authorList>
    </citation>
    <scope>NUCLEOTIDE SEQUENCE [LARGE SCALE GENOMIC DNA]</scope>
    <source>
        <strain evidence="5">3</strain>
    </source>
</reference>
<dbReference type="RefSeq" id="WP_048108589.1">
    <property type="nucleotide sequence ID" value="NZ_CP009517.1"/>
</dbReference>
<dbReference type="InterPro" id="IPR052781">
    <property type="entry name" value="Cys_protease_inhibitor_I42"/>
</dbReference>
<dbReference type="PANTHER" id="PTHR36530">
    <property type="entry name" value="INHIBITOR OF CYSTEINE PEPTIDASE"/>
    <property type="match status" value="1"/>
</dbReference>
<dbReference type="InterPro" id="IPR036331">
    <property type="entry name" value="Chagasin-like_sf"/>
</dbReference>
<dbReference type="HOGENOM" id="CLU_081758_0_0_2"/>
<dbReference type="OrthoDB" id="28968at2157"/>
<dbReference type="Proteomes" id="UP000033066">
    <property type="component" value="Chromosome"/>
</dbReference>
<dbReference type="GeneID" id="24789945"/>
<feature type="region of interest" description="Disordered" evidence="3">
    <location>
        <begin position="36"/>
        <end position="61"/>
    </location>
</feature>
<feature type="compositionally biased region" description="Polar residues" evidence="3">
    <location>
        <begin position="38"/>
        <end position="58"/>
    </location>
</feature>
<proteinExistence type="predicted"/>
<protein>
    <recommendedName>
        <fullName evidence="4">Proteinase inhibitor I42 chagasin domain-containing protein</fullName>
    </recommendedName>
</protein>
<dbReference type="Pfam" id="PF09394">
    <property type="entry name" value="Inhibitor_I42"/>
    <property type="match status" value="1"/>
</dbReference>
<dbReference type="GO" id="GO:0004869">
    <property type="term" value="F:cysteine-type endopeptidase inhibitor activity"/>
    <property type="evidence" value="ECO:0007669"/>
    <property type="project" value="UniProtKB-KW"/>
</dbReference>
<evidence type="ECO:0000256" key="1">
    <source>
        <dbReference type="ARBA" id="ARBA00022690"/>
    </source>
</evidence>
<evidence type="ECO:0000313" key="6">
    <source>
        <dbReference type="Proteomes" id="UP000033066"/>
    </source>
</evidence>
<dbReference type="AlphaFoldDB" id="A0A0E3SNQ8"/>